<dbReference type="Ensembl" id="ENSCAFT00845034867.1">
    <property type="protein sequence ID" value="ENSCAFP00845027307.1"/>
    <property type="gene ID" value="ENSCAFG00845019740.1"/>
</dbReference>
<reference evidence="2" key="2">
    <citation type="submission" date="2025-08" db="UniProtKB">
        <authorList>
            <consortium name="Ensembl"/>
        </authorList>
    </citation>
    <scope>IDENTIFICATION</scope>
    <source>
        <strain evidence="2">Boxer</strain>
    </source>
</reference>
<dbReference type="PANTHER" id="PTHR16270">
    <property type="entry name" value="HYPOTHETICAL LOC287798"/>
    <property type="match status" value="1"/>
</dbReference>
<dbReference type="GO" id="GO:0042645">
    <property type="term" value="C:mitochondrial nucleoid"/>
    <property type="evidence" value="ECO:0007669"/>
    <property type="project" value="Ensembl"/>
</dbReference>
<dbReference type="PANTHER" id="PTHR16270:SF5">
    <property type="entry name" value="HYPOTHETICAL LOC287798"/>
    <property type="match status" value="1"/>
</dbReference>
<gene>
    <name evidence="2" type="primary">MTNAP1</name>
</gene>
<organism evidence="2 3">
    <name type="scientific">Canis lupus familiaris</name>
    <name type="common">Dog</name>
    <name type="synonym">Canis familiaris</name>
    <dbReference type="NCBI Taxonomy" id="9615"/>
    <lineage>
        <taxon>Eukaryota</taxon>
        <taxon>Metazoa</taxon>
        <taxon>Chordata</taxon>
        <taxon>Craniata</taxon>
        <taxon>Vertebrata</taxon>
        <taxon>Euteleostomi</taxon>
        <taxon>Mammalia</taxon>
        <taxon>Eutheria</taxon>
        <taxon>Laurasiatheria</taxon>
        <taxon>Carnivora</taxon>
        <taxon>Caniformia</taxon>
        <taxon>Canidae</taxon>
        <taxon>Canis</taxon>
    </lineage>
</organism>
<sequence length="592" mass="65425">MEVCPYCKKPFKRLKSHLPYCKMIGLTVPADQSKPATRPHTKKMKKIADIKNTKERELETESKKRNTDLVKYKPEQAVKSFPLLAVGLESNTKADKDIKNTVQCSIKKLKNTKPKITFQGETKAQFYASENTTPKTELAKDLPASGESRSNLSETETSLLLVPVEPSLSNQDRKYSSALPNDVPTTSTNLRLDKIDSSRQKLLVDLLDMPIGDYHSSPMNLSYGVERTTSLSSNESVSKARDHLSEVSTDVRDSKTQENMESQINFKVSPVNDIQVKETQEKGQKLGIDTRGNKGNREKSVSVLEMQEWASLNGDAENFSSGDSATEKKCQDEGPGLHLFTPRETACSELLSASQSHNQSLTSLAVRFFQEEKAEACSPNQVLNVKALTENSERASMQHRSGCGPQVSHHGCQQTLHSVLPHASSSPFSQMGVVDRKTLSSTLGLEWFPELYPGYLGLGVLPGKPQYWNAMAQKPQLTNPQGERLSQVPLLERSSTALKSLEPPTRLTTSNLFLMRLLGAVQKGWIRCSTTVRSGVGGVTMLFTGYFVLWCGWSFRHLTAALAQVTTWTPCKEARRLQGACGRGSCGACLTM</sequence>
<proteinExistence type="predicted"/>
<feature type="region of interest" description="Disordered" evidence="1">
    <location>
        <begin position="170"/>
        <end position="191"/>
    </location>
</feature>
<evidence type="ECO:0000313" key="3">
    <source>
        <dbReference type="Proteomes" id="UP000805418"/>
    </source>
</evidence>
<feature type="region of interest" description="Disordered" evidence="1">
    <location>
        <begin position="128"/>
        <end position="158"/>
    </location>
</feature>
<dbReference type="GeneTree" id="ENSGT00510000049019"/>
<dbReference type="InterPro" id="IPR037694">
    <property type="entry name" value="MTNAP1"/>
</dbReference>
<dbReference type="Proteomes" id="UP000805418">
    <property type="component" value="Chromosome 9"/>
</dbReference>
<feature type="compositionally biased region" description="Basic and acidic residues" evidence="1">
    <location>
        <begin position="238"/>
        <end position="258"/>
    </location>
</feature>
<name>A0A8I3PAJ9_CANLF</name>
<protein>
    <submittedName>
        <fullName evidence="2">Mitochondrial nucleoid associated protein 1</fullName>
    </submittedName>
</protein>
<dbReference type="AlphaFoldDB" id="A0A8I3PAJ9"/>
<reference evidence="2" key="1">
    <citation type="submission" date="2020-03" db="EMBL/GenBank/DDBJ databases">
        <title>Long-read based genome assembly of a Labrador retriever dog.</title>
        <authorList>
            <person name="Eory L."/>
            <person name="Zhang W."/>
            <person name="Schoenebeck J."/>
        </authorList>
    </citation>
    <scope>NUCLEOTIDE SEQUENCE [LARGE SCALE GENOMIC DNA]</scope>
    <source>
        <strain evidence="2">Labrador retriever</strain>
    </source>
</reference>
<keyword evidence="3" id="KW-1185">Reference proteome</keyword>
<reference evidence="2" key="3">
    <citation type="submission" date="2025-09" db="UniProtKB">
        <authorList>
            <consortium name="Ensembl"/>
        </authorList>
    </citation>
    <scope>IDENTIFICATION</scope>
    <source>
        <strain evidence="2">Boxer</strain>
    </source>
</reference>
<feature type="region of interest" description="Disordered" evidence="1">
    <location>
        <begin position="232"/>
        <end position="259"/>
    </location>
</feature>
<dbReference type="OrthoDB" id="8921675at2759"/>
<accession>A0A8I3PAJ9</accession>
<feature type="region of interest" description="Disordered" evidence="1">
    <location>
        <begin position="277"/>
        <end position="298"/>
    </location>
</feature>
<dbReference type="FunCoup" id="A0A8I3PAJ9">
    <property type="interactions" value="280"/>
</dbReference>
<evidence type="ECO:0000313" key="2">
    <source>
        <dbReference type="Ensembl" id="ENSCAFP00845027307.1"/>
    </source>
</evidence>
<evidence type="ECO:0000256" key="1">
    <source>
        <dbReference type="SAM" id="MobiDB-lite"/>
    </source>
</evidence>